<keyword evidence="4" id="KW-1185">Reference proteome</keyword>
<dbReference type="EnsemblFungi" id="EJT72085">
    <property type="protein sequence ID" value="EJT72085"/>
    <property type="gene ID" value="GGTG_11332"/>
</dbReference>
<reference evidence="4" key="1">
    <citation type="submission" date="2010-07" db="EMBL/GenBank/DDBJ databases">
        <title>The genome sequence of Gaeumannomyces graminis var. tritici strain R3-111a-1.</title>
        <authorList>
            <consortium name="The Broad Institute Genome Sequencing Platform"/>
            <person name="Ma L.-J."/>
            <person name="Dead R."/>
            <person name="Young S."/>
            <person name="Zeng Q."/>
            <person name="Koehrsen M."/>
            <person name="Alvarado L."/>
            <person name="Berlin A."/>
            <person name="Chapman S.B."/>
            <person name="Chen Z."/>
            <person name="Freedman E."/>
            <person name="Gellesch M."/>
            <person name="Goldberg J."/>
            <person name="Griggs A."/>
            <person name="Gujja S."/>
            <person name="Heilman E.R."/>
            <person name="Heiman D."/>
            <person name="Hepburn T."/>
            <person name="Howarth C."/>
            <person name="Jen D."/>
            <person name="Larson L."/>
            <person name="Mehta T."/>
            <person name="Neiman D."/>
            <person name="Pearson M."/>
            <person name="Roberts A."/>
            <person name="Saif S."/>
            <person name="Shea T."/>
            <person name="Shenoy N."/>
            <person name="Sisk P."/>
            <person name="Stolte C."/>
            <person name="Sykes S."/>
            <person name="Walk T."/>
            <person name="White J."/>
            <person name="Yandava C."/>
            <person name="Haas B."/>
            <person name="Nusbaum C."/>
            <person name="Birren B."/>
        </authorList>
    </citation>
    <scope>NUCLEOTIDE SEQUENCE [LARGE SCALE GENOMIC DNA]</scope>
    <source>
        <strain evidence="4">R3-111a-1</strain>
    </source>
</reference>
<dbReference type="VEuPathDB" id="FungiDB:GGTG_11332"/>
<accession>J3PCW3</accession>
<dbReference type="InterPro" id="IPR056924">
    <property type="entry name" value="SH3_Tf2-1"/>
</dbReference>
<organism evidence="2">
    <name type="scientific">Gaeumannomyces tritici (strain R3-111a-1)</name>
    <name type="common">Wheat and barley take-all root rot fungus</name>
    <name type="synonym">Gaeumannomyces graminis var. tritici</name>
    <dbReference type="NCBI Taxonomy" id="644352"/>
    <lineage>
        <taxon>Eukaryota</taxon>
        <taxon>Fungi</taxon>
        <taxon>Dikarya</taxon>
        <taxon>Ascomycota</taxon>
        <taxon>Pezizomycotina</taxon>
        <taxon>Sordariomycetes</taxon>
        <taxon>Sordariomycetidae</taxon>
        <taxon>Magnaporthales</taxon>
        <taxon>Magnaporthaceae</taxon>
        <taxon>Gaeumannomyces</taxon>
    </lineage>
</organism>
<dbReference type="GeneID" id="20351790"/>
<dbReference type="AlphaFoldDB" id="J3PCW3"/>
<dbReference type="Proteomes" id="UP000006039">
    <property type="component" value="Unassembled WGS sequence"/>
</dbReference>
<dbReference type="STRING" id="644352.J3PCW3"/>
<gene>
    <name evidence="3" type="primary">20351790</name>
    <name evidence="2" type="ORF">GGTG_11332</name>
</gene>
<evidence type="ECO:0000313" key="3">
    <source>
        <dbReference type="EnsemblFungi" id="EJT72085"/>
    </source>
</evidence>
<evidence type="ECO:0000313" key="4">
    <source>
        <dbReference type="Proteomes" id="UP000006039"/>
    </source>
</evidence>
<evidence type="ECO:0000313" key="2">
    <source>
        <dbReference type="EMBL" id="EJT72085.1"/>
    </source>
</evidence>
<reference evidence="3" key="4">
    <citation type="journal article" date="2015" name="G3 (Bethesda)">
        <title>Genome sequences of three phytopathogenic species of the Magnaporthaceae family of fungi.</title>
        <authorList>
            <person name="Okagaki L.H."/>
            <person name="Nunes C.C."/>
            <person name="Sailsbery J."/>
            <person name="Clay B."/>
            <person name="Brown D."/>
            <person name="John T."/>
            <person name="Oh Y."/>
            <person name="Young N."/>
            <person name="Fitzgerald M."/>
            <person name="Haas B.J."/>
            <person name="Zeng Q."/>
            <person name="Young S."/>
            <person name="Adiconis X."/>
            <person name="Fan L."/>
            <person name="Levin J.Z."/>
            <person name="Mitchell T.K."/>
            <person name="Okubara P.A."/>
            <person name="Farman M.L."/>
            <person name="Kohn L.M."/>
            <person name="Birren B."/>
            <person name="Ma L.-J."/>
            <person name="Dean R.A."/>
        </authorList>
    </citation>
    <scope>NUCLEOTIDE SEQUENCE</scope>
    <source>
        <strain evidence="3">R3-111a-1</strain>
    </source>
</reference>
<protein>
    <recommendedName>
        <fullName evidence="1">Tf2-1-like SH3-like domain-containing protein</fullName>
    </recommendedName>
</protein>
<dbReference type="HOGENOM" id="CLU_000384_6_4_1"/>
<reference evidence="2" key="3">
    <citation type="submission" date="2010-09" db="EMBL/GenBank/DDBJ databases">
        <title>Annotation of Gaeumannomyces graminis var. tritici R3-111a-1.</title>
        <authorList>
            <consortium name="The Broad Institute Genome Sequencing Platform"/>
            <person name="Ma L.-J."/>
            <person name="Dead R."/>
            <person name="Young S.K."/>
            <person name="Zeng Q."/>
            <person name="Gargeya S."/>
            <person name="Fitzgerald M."/>
            <person name="Haas B."/>
            <person name="Abouelleil A."/>
            <person name="Alvarado L."/>
            <person name="Arachchi H.M."/>
            <person name="Berlin A."/>
            <person name="Brown A."/>
            <person name="Chapman S.B."/>
            <person name="Chen Z."/>
            <person name="Dunbar C."/>
            <person name="Freedman E."/>
            <person name="Gearin G."/>
            <person name="Gellesch M."/>
            <person name="Goldberg J."/>
            <person name="Griggs A."/>
            <person name="Gujja S."/>
            <person name="Heiman D."/>
            <person name="Howarth C."/>
            <person name="Larson L."/>
            <person name="Lui A."/>
            <person name="MacDonald P.J.P."/>
            <person name="Mehta T."/>
            <person name="Montmayeur A."/>
            <person name="Murphy C."/>
            <person name="Neiman D."/>
            <person name="Pearson M."/>
            <person name="Priest M."/>
            <person name="Roberts A."/>
            <person name="Saif S."/>
            <person name="Shea T."/>
            <person name="Shenoy N."/>
            <person name="Sisk P."/>
            <person name="Stolte C."/>
            <person name="Sykes S."/>
            <person name="Yandava C."/>
            <person name="Wortman J."/>
            <person name="Nusbaum C."/>
            <person name="Birren B."/>
        </authorList>
    </citation>
    <scope>NUCLEOTIDE SEQUENCE</scope>
    <source>
        <strain evidence="2">R3-111a-1</strain>
    </source>
</reference>
<sequence length="123" mass="14439">MYKKYYNKSRTPVPFGVSNWVLLNTANIKIKRPSKKLSNKWLGPFQVLKMVGLAGLAFRLKLSVSYQIHNVFLTNLLRAFKKKPGEKPKNKKPKIEKKEKDCFKVKALLKYKGLLRKRKYLIK</sequence>
<proteinExistence type="predicted"/>
<feature type="domain" description="Tf2-1-like SH3-like" evidence="1">
    <location>
        <begin position="19"/>
        <end position="80"/>
    </location>
</feature>
<reference evidence="3" key="5">
    <citation type="submission" date="2018-04" db="UniProtKB">
        <authorList>
            <consortium name="EnsemblFungi"/>
        </authorList>
    </citation>
    <scope>IDENTIFICATION</scope>
    <source>
        <strain evidence="3">R3-111a-1</strain>
    </source>
</reference>
<dbReference type="EMBL" id="GL385400">
    <property type="protein sequence ID" value="EJT72085.1"/>
    <property type="molecule type" value="Genomic_DNA"/>
</dbReference>
<dbReference type="Pfam" id="PF24626">
    <property type="entry name" value="SH3_Tf2-1"/>
    <property type="match status" value="1"/>
</dbReference>
<dbReference type="RefSeq" id="XP_009227482.1">
    <property type="nucleotide sequence ID" value="XM_009229218.1"/>
</dbReference>
<reference evidence="2" key="2">
    <citation type="submission" date="2010-07" db="EMBL/GenBank/DDBJ databases">
        <authorList>
            <consortium name="The Broad Institute Genome Sequencing Platform"/>
            <consortium name="Broad Institute Genome Sequencing Center for Infectious Disease"/>
            <person name="Ma L.-J."/>
            <person name="Dead R."/>
            <person name="Young S."/>
            <person name="Zeng Q."/>
            <person name="Koehrsen M."/>
            <person name="Alvarado L."/>
            <person name="Berlin A."/>
            <person name="Chapman S.B."/>
            <person name="Chen Z."/>
            <person name="Freedman E."/>
            <person name="Gellesch M."/>
            <person name="Goldberg J."/>
            <person name="Griggs A."/>
            <person name="Gujja S."/>
            <person name="Heilman E.R."/>
            <person name="Heiman D."/>
            <person name="Hepburn T."/>
            <person name="Howarth C."/>
            <person name="Jen D."/>
            <person name="Larson L."/>
            <person name="Mehta T."/>
            <person name="Neiman D."/>
            <person name="Pearson M."/>
            <person name="Roberts A."/>
            <person name="Saif S."/>
            <person name="Shea T."/>
            <person name="Shenoy N."/>
            <person name="Sisk P."/>
            <person name="Stolte C."/>
            <person name="Sykes S."/>
            <person name="Walk T."/>
            <person name="White J."/>
            <person name="Yandava C."/>
            <person name="Haas B."/>
            <person name="Nusbaum C."/>
            <person name="Birren B."/>
        </authorList>
    </citation>
    <scope>NUCLEOTIDE SEQUENCE</scope>
    <source>
        <strain evidence="2">R3-111a-1</strain>
    </source>
</reference>
<dbReference type="OrthoDB" id="4850684at2759"/>
<evidence type="ECO:0000259" key="1">
    <source>
        <dbReference type="Pfam" id="PF24626"/>
    </source>
</evidence>
<name>J3PCW3_GAET3</name>